<organism evidence="1 2">
    <name type="scientific">Exidia glandulosa HHB12029</name>
    <dbReference type="NCBI Taxonomy" id="1314781"/>
    <lineage>
        <taxon>Eukaryota</taxon>
        <taxon>Fungi</taxon>
        <taxon>Dikarya</taxon>
        <taxon>Basidiomycota</taxon>
        <taxon>Agaricomycotina</taxon>
        <taxon>Agaricomycetes</taxon>
        <taxon>Auriculariales</taxon>
        <taxon>Exidiaceae</taxon>
        <taxon>Exidia</taxon>
    </lineage>
</organism>
<dbReference type="OrthoDB" id="3257768at2759"/>
<accession>A0A165N124</accession>
<reference evidence="1 2" key="1">
    <citation type="journal article" date="2016" name="Mol. Biol. Evol.">
        <title>Comparative Genomics of Early-Diverging Mushroom-Forming Fungi Provides Insights into the Origins of Lignocellulose Decay Capabilities.</title>
        <authorList>
            <person name="Nagy L.G."/>
            <person name="Riley R."/>
            <person name="Tritt A."/>
            <person name="Adam C."/>
            <person name="Daum C."/>
            <person name="Floudas D."/>
            <person name="Sun H."/>
            <person name="Yadav J.S."/>
            <person name="Pangilinan J."/>
            <person name="Larsson K.H."/>
            <person name="Matsuura K."/>
            <person name="Barry K."/>
            <person name="Labutti K."/>
            <person name="Kuo R."/>
            <person name="Ohm R.A."/>
            <person name="Bhattacharya S.S."/>
            <person name="Shirouzu T."/>
            <person name="Yoshinaga Y."/>
            <person name="Martin F.M."/>
            <person name="Grigoriev I.V."/>
            <person name="Hibbett D.S."/>
        </authorList>
    </citation>
    <scope>NUCLEOTIDE SEQUENCE [LARGE SCALE GENOMIC DNA]</scope>
    <source>
        <strain evidence="1 2">HHB12029</strain>
    </source>
</reference>
<dbReference type="InterPro" id="IPR040521">
    <property type="entry name" value="KDZ"/>
</dbReference>
<dbReference type="Pfam" id="PF18758">
    <property type="entry name" value="KDZ"/>
    <property type="match status" value="1"/>
</dbReference>
<evidence type="ECO:0000313" key="1">
    <source>
        <dbReference type="EMBL" id="KZW00059.1"/>
    </source>
</evidence>
<gene>
    <name evidence="1" type="ORF">EXIGLDRAFT_604868</name>
</gene>
<dbReference type="InParanoid" id="A0A165N124"/>
<feature type="non-terminal residue" evidence="1">
    <location>
        <position position="1"/>
    </location>
</feature>
<dbReference type="Proteomes" id="UP000077266">
    <property type="component" value="Unassembled WGS sequence"/>
</dbReference>
<name>A0A165N124_EXIGL</name>
<proteinExistence type="predicted"/>
<sequence length="83" mass="9297">VPYIHVRGHIEDCQDKLSPRLIPGMGMVTGEEVEPIWVELGHAGAISRDANPGHRHEILDDACGDWNFKKLVGLRMCPSVRRL</sequence>
<keyword evidence="2" id="KW-1185">Reference proteome</keyword>
<protein>
    <submittedName>
        <fullName evidence="1">Uncharacterized protein</fullName>
    </submittedName>
</protein>
<dbReference type="AlphaFoldDB" id="A0A165N124"/>
<evidence type="ECO:0000313" key="2">
    <source>
        <dbReference type="Proteomes" id="UP000077266"/>
    </source>
</evidence>
<dbReference type="EMBL" id="KV425904">
    <property type="protein sequence ID" value="KZW00059.1"/>
    <property type="molecule type" value="Genomic_DNA"/>
</dbReference>